<gene>
    <name evidence="5" type="ORF">ABID37_003321</name>
</gene>
<dbReference type="EMBL" id="JBEPML010000011">
    <property type="protein sequence ID" value="MET3793098.1"/>
    <property type="molecule type" value="Genomic_DNA"/>
</dbReference>
<sequence length="195" mass="22658">MFALPFIRRETRALEGEKVRLRLPQIGDYREWAELRAASRAFLEPWEPRWMPDELERTAWRLRINHYRQDHAQGCAMAFFIFEKCHGKLAGGITLGNIRHGVSRSAQIGYWIGQPYGGQGLMTDAVKTLSRFAFGELKLHRIEAACIPENIRSVRVLEKAGFRREGLLRSYLKINGIWQDHYLYARIVDDDLPAM</sequence>
<dbReference type="GO" id="GO:0008999">
    <property type="term" value="F:protein-N-terminal-alanine acetyltransferase activity"/>
    <property type="evidence" value="ECO:0007669"/>
    <property type="project" value="UniProtKB-EC"/>
</dbReference>
<keyword evidence="1 5" id="KW-0808">Transferase</keyword>
<dbReference type="InterPro" id="IPR051531">
    <property type="entry name" value="N-acetyltransferase"/>
</dbReference>
<dbReference type="RefSeq" id="WP_354196704.1">
    <property type="nucleotide sequence ID" value="NZ_JBEPML010000011.1"/>
</dbReference>
<evidence type="ECO:0000259" key="4">
    <source>
        <dbReference type="PROSITE" id="PS51186"/>
    </source>
</evidence>
<evidence type="ECO:0000256" key="3">
    <source>
        <dbReference type="ARBA" id="ARBA00038502"/>
    </source>
</evidence>
<protein>
    <submittedName>
        <fullName evidence="5">Ribosomal-protein-alanine N-acetyltransferase</fullName>
        <ecNumber evidence="5">2.3.1.267</ecNumber>
    </submittedName>
</protein>
<proteinExistence type="inferred from homology"/>
<dbReference type="PROSITE" id="PS51186">
    <property type="entry name" value="GNAT"/>
    <property type="match status" value="1"/>
</dbReference>
<evidence type="ECO:0000313" key="6">
    <source>
        <dbReference type="Proteomes" id="UP001549076"/>
    </source>
</evidence>
<dbReference type="InterPro" id="IPR016181">
    <property type="entry name" value="Acyl_CoA_acyltransferase"/>
</dbReference>
<name>A0ABV2N215_9HYPH</name>
<dbReference type="SUPFAM" id="SSF55729">
    <property type="entry name" value="Acyl-CoA N-acyltransferases (Nat)"/>
    <property type="match status" value="1"/>
</dbReference>
<reference evidence="5 6" key="1">
    <citation type="submission" date="2024-06" db="EMBL/GenBank/DDBJ databases">
        <title>Genomic Encyclopedia of Type Strains, Phase IV (KMG-IV): sequencing the most valuable type-strain genomes for metagenomic binning, comparative biology and taxonomic classification.</title>
        <authorList>
            <person name="Goeker M."/>
        </authorList>
    </citation>
    <scope>NUCLEOTIDE SEQUENCE [LARGE SCALE GENOMIC DNA]</scope>
    <source>
        <strain evidence="5 6">DSM 27865</strain>
    </source>
</reference>
<dbReference type="PANTHER" id="PTHR43792">
    <property type="entry name" value="GNAT FAMILY, PUTATIVE (AFU_ORTHOLOGUE AFUA_3G00765)-RELATED-RELATED"/>
    <property type="match status" value="1"/>
</dbReference>
<feature type="domain" description="N-acetyltransferase" evidence="4">
    <location>
        <begin position="19"/>
        <end position="189"/>
    </location>
</feature>
<dbReference type="Gene3D" id="3.40.630.30">
    <property type="match status" value="1"/>
</dbReference>
<evidence type="ECO:0000256" key="1">
    <source>
        <dbReference type="ARBA" id="ARBA00022679"/>
    </source>
</evidence>
<evidence type="ECO:0000313" key="5">
    <source>
        <dbReference type="EMBL" id="MET3793098.1"/>
    </source>
</evidence>
<dbReference type="EC" id="2.3.1.267" evidence="5"/>
<keyword evidence="6" id="KW-1185">Reference proteome</keyword>
<dbReference type="PANTHER" id="PTHR43792:SF8">
    <property type="entry name" value="[RIBOSOMAL PROTEIN US5]-ALANINE N-ACETYLTRANSFERASE"/>
    <property type="match status" value="1"/>
</dbReference>
<keyword evidence="2 5" id="KW-0012">Acyltransferase</keyword>
<comment type="similarity">
    <text evidence="3">Belongs to the acetyltransferase family. RimJ subfamily.</text>
</comment>
<comment type="caution">
    <text evidence="5">The sequence shown here is derived from an EMBL/GenBank/DDBJ whole genome shotgun (WGS) entry which is preliminary data.</text>
</comment>
<accession>A0ABV2N215</accession>
<dbReference type="InterPro" id="IPR000182">
    <property type="entry name" value="GNAT_dom"/>
</dbReference>
<dbReference type="Pfam" id="PF13302">
    <property type="entry name" value="Acetyltransf_3"/>
    <property type="match status" value="1"/>
</dbReference>
<dbReference type="Proteomes" id="UP001549076">
    <property type="component" value="Unassembled WGS sequence"/>
</dbReference>
<evidence type="ECO:0000256" key="2">
    <source>
        <dbReference type="ARBA" id="ARBA00023315"/>
    </source>
</evidence>
<organism evidence="5 6">
    <name type="scientific">Aquamicrobium terrae</name>
    <dbReference type="NCBI Taxonomy" id="1324945"/>
    <lineage>
        <taxon>Bacteria</taxon>
        <taxon>Pseudomonadati</taxon>
        <taxon>Pseudomonadota</taxon>
        <taxon>Alphaproteobacteria</taxon>
        <taxon>Hyphomicrobiales</taxon>
        <taxon>Phyllobacteriaceae</taxon>
        <taxon>Aquamicrobium</taxon>
    </lineage>
</organism>